<protein>
    <recommendedName>
        <fullName evidence="4">Peptidase M50 domain-containing protein</fullName>
    </recommendedName>
</protein>
<evidence type="ECO:0000313" key="2">
    <source>
        <dbReference type="EMBL" id="MFC4262638.1"/>
    </source>
</evidence>
<evidence type="ECO:0000256" key="1">
    <source>
        <dbReference type="SAM" id="Phobius"/>
    </source>
</evidence>
<dbReference type="EMBL" id="JBHSCZ010000002">
    <property type="protein sequence ID" value="MFC4262638.1"/>
    <property type="molecule type" value="Genomic_DNA"/>
</dbReference>
<evidence type="ECO:0008006" key="4">
    <source>
        <dbReference type="Google" id="ProtNLM"/>
    </source>
</evidence>
<feature type="transmembrane region" description="Helical" evidence="1">
    <location>
        <begin position="172"/>
        <end position="192"/>
    </location>
</feature>
<dbReference type="RefSeq" id="WP_379708281.1">
    <property type="nucleotide sequence ID" value="NZ_JBHSCZ010000002.1"/>
</dbReference>
<feature type="transmembrane region" description="Helical" evidence="1">
    <location>
        <begin position="126"/>
        <end position="148"/>
    </location>
</feature>
<keyword evidence="3" id="KW-1185">Reference proteome</keyword>
<name>A0ABV8QS05_9BACT</name>
<feature type="transmembrane region" description="Helical" evidence="1">
    <location>
        <begin position="199"/>
        <end position="219"/>
    </location>
</feature>
<keyword evidence="1" id="KW-0472">Membrane</keyword>
<sequence>MSLAFFLSTIIGTLSHELGHYTVAKSLGYYSKVSYGYTIWDDTTNRPFIDSIYSKYYKEIESNQDFPRKKEFDLIQKKYNKDGFYITLGGPIQTMLTGSFGFILLLTQKRKIIERDRINPYQWLSIFLCLFWLRQSVNFIVWVITYLINNKVLTRSDEIRIAISLSLPKESLTIFTALVGIAVLIFVIFKIIPTKKRFTFILAGLFGGTFGYFFWLFWIGPKLMP</sequence>
<dbReference type="Proteomes" id="UP001595907">
    <property type="component" value="Unassembled WGS sequence"/>
</dbReference>
<gene>
    <name evidence="2" type="ORF">ACFOWM_07105</name>
</gene>
<reference evidence="3" key="1">
    <citation type="journal article" date="2019" name="Int. J. Syst. Evol. Microbiol.">
        <title>The Global Catalogue of Microorganisms (GCM) 10K type strain sequencing project: providing services to taxonomists for standard genome sequencing and annotation.</title>
        <authorList>
            <consortium name="The Broad Institute Genomics Platform"/>
            <consortium name="The Broad Institute Genome Sequencing Center for Infectious Disease"/>
            <person name="Wu L."/>
            <person name="Ma J."/>
        </authorList>
    </citation>
    <scope>NUCLEOTIDE SEQUENCE [LARGE SCALE GENOMIC DNA]</scope>
    <source>
        <strain evidence="3">CECT 8289</strain>
    </source>
</reference>
<accession>A0ABV8QS05</accession>
<proteinExistence type="predicted"/>
<organism evidence="2 3">
    <name type="scientific">Ferruginibacter yonginensis</name>
    <dbReference type="NCBI Taxonomy" id="1310416"/>
    <lineage>
        <taxon>Bacteria</taxon>
        <taxon>Pseudomonadati</taxon>
        <taxon>Bacteroidota</taxon>
        <taxon>Chitinophagia</taxon>
        <taxon>Chitinophagales</taxon>
        <taxon>Chitinophagaceae</taxon>
        <taxon>Ferruginibacter</taxon>
    </lineage>
</organism>
<evidence type="ECO:0000313" key="3">
    <source>
        <dbReference type="Proteomes" id="UP001595907"/>
    </source>
</evidence>
<comment type="caution">
    <text evidence="2">The sequence shown here is derived from an EMBL/GenBank/DDBJ whole genome shotgun (WGS) entry which is preliminary data.</text>
</comment>
<feature type="transmembrane region" description="Helical" evidence="1">
    <location>
        <begin position="84"/>
        <end position="106"/>
    </location>
</feature>
<keyword evidence="1" id="KW-0812">Transmembrane</keyword>
<keyword evidence="1" id="KW-1133">Transmembrane helix</keyword>